<evidence type="ECO:0000313" key="3">
    <source>
        <dbReference type="EMBL" id="OOV07293.1"/>
    </source>
</evidence>
<dbReference type="Pfam" id="PF00535">
    <property type="entry name" value="Glycos_transf_2"/>
    <property type="match status" value="1"/>
</dbReference>
<dbReference type="PANTHER" id="PTHR43685:SF11">
    <property type="entry name" value="GLYCOSYLTRANSFERASE TAGX-RELATED"/>
    <property type="match status" value="1"/>
</dbReference>
<dbReference type="InterPro" id="IPR029044">
    <property type="entry name" value="Nucleotide-diphossugar_trans"/>
</dbReference>
<dbReference type="InterPro" id="IPR050834">
    <property type="entry name" value="Glycosyltransf_2"/>
</dbReference>
<accession>A0A1T1ATE7</accession>
<evidence type="ECO:0000259" key="2">
    <source>
        <dbReference type="Pfam" id="PF00535"/>
    </source>
</evidence>
<protein>
    <recommendedName>
        <fullName evidence="2">Glycosyltransferase 2-like domain-containing protein</fullName>
    </recommendedName>
</protein>
<evidence type="ECO:0000256" key="1">
    <source>
        <dbReference type="SAM" id="Phobius"/>
    </source>
</evidence>
<dbReference type="Gene3D" id="3.90.550.10">
    <property type="entry name" value="Spore Coat Polysaccharide Biosynthesis Protein SpsA, Chain A"/>
    <property type="match status" value="1"/>
</dbReference>
<keyword evidence="4" id="KW-1185">Reference proteome</keyword>
<dbReference type="STRING" id="28066.RF819_11635"/>
<keyword evidence="1" id="KW-0472">Membrane</keyword>
<dbReference type="SUPFAM" id="SSF53448">
    <property type="entry name" value="Nucleotide-diphospho-sugar transferases"/>
    <property type="match status" value="1"/>
</dbReference>
<feature type="domain" description="Glycosyltransferase 2-like" evidence="2">
    <location>
        <begin position="9"/>
        <end position="117"/>
    </location>
</feature>
<organism evidence="3 4">
    <name type="scientific">Rhodoferax fermentans</name>
    <dbReference type="NCBI Taxonomy" id="28066"/>
    <lineage>
        <taxon>Bacteria</taxon>
        <taxon>Pseudomonadati</taxon>
        <taxon>Pseudomonadota</taxon>
        <taxon>Betaproteobacteria</taxon>
        <taxon>Burkholderiales</taxon>
        <taxon>Comamonadaceae</taxon>
        <taxon>Rhodoferax</taxon>
    </lineage>
</organism>
<dbReference type="OrthoDB" id="433681at2"/>
<sequence length="316" mass="35501">MHLENPLVSVILPAYNALAHIAQAVDSVLNQDYANLELLVIDDGSTDGTADHPALQDPRIRVLRQHNAGPGSARNLGLTHAKGELIAFIDADDLWLPGKLSLQVAYLRDHPDISIVFGGFQRWSASPDKRFEVPPCPRIESTSQALAHPSGWLYTDLLLDSVVHIITAMVRRSVFDTVGVFDTRLPTGEDYDFWLRASRQFKMDQLAQTVAFYRIHDSSLTKVPRPENNEYLVLQHALASWGSTGPDGRSVDARALQNRLFGICFGHAYLHFWTGRRRQAHIAFDQALHHSFWHPKVWVYWLLSATGAAISSLIRR</sequence>
<gene>
    <name evidence="3" type="ORF">RF819_11635</name>
</gene>
<dbReference type="RefSeq" id="WP_078365131.1">
    <property type="nucleotide sequence ID" value="NZ_MTJN01000002.1"/>
</dbReference>
<dbReference type="Proteomes" id="UP000190750">
    <property type="component" value="Unassembled WGS sequence"/>
</dbReference>
<proteinExistence type="predicted"/>
<feature type="transmembrane region" description="Helical" evidence="1">
    <location>
        <begin position="297"/>
        <end position="314"/>
    </location>
</feature>
<dbReference type="AlphaFoldDB" id="A0A1T1ATE7"/>
<dbReference type="InterPro" id="IPR001173">
    <property type="entry name" value="Glyco_trans_2-like"/>
</dbReference>
<name>A0A1T1ATE7_RHOFE</name>
<reference evidence="3 4" key="1">
    <citation type="submission" date="2017-01" db="EMBL/GenBank/DDBJ databases">
        <title>Genome sequencing of Rhodoferax fermentans JCM 7819.</title>
        <authorList>
            <person name="Kim Y.J."/>
            <person name="Farh M.E.-A."/>
            <person name="Yang D.-C."/>
        </authorList>
    </citation>
    <scope>NUCLEOTIDE SEQUENCE [LARGE SCALE GENOMIC DNA]</scope>
    <source>
        <strain evidence="3 4">JCM 7819</strain>
    </source>
</reference>
<keyword evidence="1" id="KW-1133">Transmembrane helix</keyword>
<dbReference type="PANTHER" id="PTHR43685">
    <property type="entry name" value="GLYCOSYLTRANSFERASE"/>
    <property type="match status" value="1"/>
</dbReference>
<dbReference type="EMBL" id="MTJN01000002">
    <property type="protein sequence ID" value="OOV07293.1"/>
    <property type="molecule type" value="Genomic_DNA"/>
</dbReference>
<evidence type="ECO:0000313" key="4">
    <source>
        <dbReference type="Proteomes" id="UP000190750"/>
    </source>
</evidence>
<keyword evidence="1" id="KW-0812">Transmembrane</keyword>
<comment type="caution">
    <text evidence="3">The sequence shown here is derived from an EMBL/GenBank/DDBJ whole genome shotgun (WGS) entry which is preliminary data.</text>
</comment>